<sequence>MLIREFENAVVLHVTFSKIPKKRCQKGLLRIHSKPSYMV</sequence>
<reference evidence="1" key="1">
    <citation type="submission" date="2018-11" db="EMBL/GenBank/DDBJ databases">
        <authorList>
            <consortium name="Genoscope - CEA"/>
            <person name="William W."/>
        </authorList>
    </citation>
    <scope>NUCLEOTIDE SEQUENCE</scope>
</reference>
<protein>
    <submittedName>
        <fullName evidence="1">Uncharacterized protein</fullName>
    </submittedName>
</protein>
<dbReference type="EMBL" id="LR031872">
    <property type="protein sequence ID" value="VDC87452.1"/>
    <property type="molecule type" value="Genomic_DNA"/>
</dbReference>
<name>A0A3P6A4X2_BRAOL</name>
<organism evidence="1">
    <name type="scientific">Brassica oleracea</name>
    <name type="common">Wild cabbage</name>
    <dbReference type="NCBI Taxonomy" id="3712"/>
    <lineage>
        <taxon>Eukaryota</taxon>
        <taxon>Viridiplantae</taxon>
        <taxon>Streptophyta</taxon>
        <taxon>Embryophyta</taxon>
        <taxon>Tracheophyta</taxon>
        <taxon>Spermatophyta</taxon>
        <taxon>Magnoliopsida</taxon>
        <taxon>eudicotyledons</taxon>
        <taxon>Gunneridae</taxon>
        <taxon>Pentapetalae</taxon>
        <taxon>rosids</taxon>
        <taxon>malvids</taxon>
        <taxon>Brassicales</taxon>
        <taxon>Brassicaceae</taxon>
        <taxon>Brassiceae</taxon>
        <taxon>Brassica</taxon>
    </lineage>
</organism>
<evidence type="ECO:0000313" key="1">
    <source>
        <dbReference type="EMBL" id="VDC87452.1"/>
    </source>
</evidence>
<accession>A0A3P6A4X2</accession>
<dbReference type="AlphaFoldDB" id="A0A3P6A4X2"/>
<proteinExistence type="predicted"/>
<gene>
    <name evidence="1" type="ORF">BOLC3T13851H</name>
</gene>